<evidence type="ECO:0000313" key="4">
    <source>
        <dbReference type="Proteomes" id="UP000828390"/>
    </source>
</evidence>
<reference evidence="3" key="1">
    <citation type="journal article" date="2019" name="bioRxiv">
        <title>The Genome of the Zebra Mussel, Dreissena polymorpha: A Resource for Invasive Species Research.</title>
        <authorList>
            <person name="McCartney M.A."/>
            <person name="Auch B."/>
            <person name="Kono T."/>
            <person name="Mallez S."/>
            <person name="Zhang Y."/>
            <person name="Obille A."/>
            <person name="Becker A."/>
            <person name="Abrahante J.E."/>
            <person name="Garbe J."/>
            <person name="Badalamenti J.P."/>
            <person name="Herman A."/>
            <person name="Mangelson H."/>
            <person name="Liachko I."/>
            <person name="Sullivan S."/>
            <person name="Sone E.D."/>
            <person name="Koren S."/>
            <person name="Silverstein K.A.T."/>
            <person name="Beckman K.B."/>
            <person name="Gohl D.M."/>
        </authorList>
    </citation>
    <scope>NUCLEOTIDE SEQUENCE</scope>
    <source>
        <strain evidence="3">Duluth1</strain>
        <tissue evidence="3">Whole animal</tissue>
    </source>
</reference>
<name>A0A9D3Y9M5_DREPO</name>
<sequence>MSRTRTCTNPATMALIAEDMTLTGNCASNSFVQYMGTERAGLRDPTVRPDRFGNNCNGDASEYSIYQMVPCINPAWSGCFVSCDVGLLTRSRTCDNPKPNKYGEYCSGVGFENAVCLNDPCGTRSKFSTALVRLVRVVRLFR</sequence>
<dbReference type="SUPFAM" id="SSF82895">
    <property type="entry name" value="TSP-1 type 1 repeat"/>
    <property type="match status" value="1"/>
</dbReference>
<gene>
    <name evidence="3" type="ORF">DPMN_082647</name>
</gene>
<comment type="caution">
    <text evidence="3">The sequence shown here is derived from an EMBL/GenBank/DDBJ whole genome shotgun (WGS) entry which is preliminary data.</text>
</comment>
<dbReference type="InterPro" id="IPR000884">
    <property type="entry name" value="TSP1_rpt"/>
</dbReference>
<reference evidence="3" key="2">
    <citation type="submission" date="2020-11" db="EMBL/GenBank/DDBJ databases">
        <authorList>
            <person name="McCartney M.A."/>
            <person name="Auch B."/>
            <person name="Kono T."/>
            <person name="Mallez S."/>
            <person name="Becker A."/>
            <person name="Gohl D.M."/>
            <person name="Silverstein K.A.T."/>
            <person name="Koren S."/>
            <person name="Bechman K.B."/>
            <person name="Herman A."/>
            <person name="Abrahante J.E."/>
            <person name="Garbe J."/>
        </authorList>
    </citation>
    <scope>NUCLEOTIDE SEQUENCE</scope>
    <source>
        <strain evidence="3">Duluth1</strain>
        <tissue evidence="3">Whole animal</tissue>
    </source>
</reference>
<dbReference type="PANTHER" id="PTHR22906:SF21">
    <property type="entry name" value="SEMA DOMAIN-CONTAINING PROTEIN"/>
    <property type="match status" value="1"/>
</dbReference>
<protein>
    <submittedName>
        <fullName evidence="3">Uncharacterized protein</fullName>
    </submittedName>
</protein>
<evidence type="ECO:0000256" key="2">
    <source>
        <dbReference type="ARBA" id="ARBA00023157"/>
    </source>
</evidence>
<organism evidence="3 4">
    <name type="scientific">Dreissena polymorpha</name>
    <name type="common">Zebra mussel</name>
    <name type="synonym">Mytilus polymorpha</name>
    <dbReference type="NCBI Taxonomy" id="45954"/>
    <lineage>
        <taxon>Eukaryota</taxon>
        <taxon>Metazoa</taxon>
        <taxon>Spiralia</taxon>
        <taxon>Lophotrochozoa</taxon>
        <taxon>Mollusca</taxon>
        <taxon>Bivalvia</taxon>
        <taxon>Autobranchia</taxon>
        <taxon>Heteroconchia</taxon>
        <taxon>Euheterodonta</taxon>
        <taxon>Imparidentia</taxon>
        <taxon>Neoheterodontei</taxon>
        <taxon>Myida</taxon>
        <taxon>Dreissenoidea</taxon>
        <taxon>Dreissenidae</taxon>
        <taxon>Dreissena</taxon>
    </lineage>
</organism>
<dbReference type="PANTHER" id="PTHR22906">
    <property type="entry name" value="PROPERDIN"/>
    <property type="match status" value="1"/>
</dbReference>
<dbReference type="Proteomes" id="UP000828390">
    <property type="component" value="Unassembled WGS sequence"/>
</dbReference>
<keyword evidence="2" id="KW-1015">Disulfide bond</keyword>
<evidence type="ECO:0000313" key="3">
    <source>
        <dbReference type="EMBL" id="KAH3695191.1"/>
    </source>
</evidence>
<dbReference type="SMART" id="SM00209">
    <property type="entry name" value="TSP1"/>
    <property type="match status" value="1"/>
</dbReference>
<dbReference type="AlphaFoldDB" id="A0A9D3Y9M5"/>
<accession>A0A9D3Y9M5</accession>
<dbReference type="InterPro" id="IPR052065">
    <property type="entry name" value="Compl_asym_regulator"/>
</dbReference>
<keyword evidence="1" id="KW-0677">Repeat</keyword>
<dbReference type="Gene3D" id="2.20.100.10">
    <property type="entry name" value="Thrombospondin type-1 (TSP1) repeat"/>
    <property type="match status" value="1"/>
</dbReference>
<evidence type="ECO:0000256" key="1">
    <source>
        <dbReference type="ARBA" id="ARBA00022737"/>
    </source>
</evidence>
<proteinExistence type="predicted"/>
<keyword evidence="4" id="KW-1185">Reference proteome</keyword>
<dbReference type="InterPro" id="IPR036383">
    <property type="entry name" value="TSP1_rpt_sf"/>
</dbReference>
<dbReference type="Pfam" id="PF00090">
    <property type="entry name" value="TSP_1"/>
    <property type="match status" value="1"/>
</dbReference>
<dbReference type="PROSITE" id="PS50092">
    <property type="entry name" value="TSP1"/>
    <property type="match status" value="1"/>
</dbReference>
<dbReference type="EMBL" id="JAIWYP010000016">
    <property type="protein sequence ID" value="KAH3695191.1"/>
    <property type="molecule type" value="Genomic_DNA"/>
</dbReference>